<dbReference type="AlphaFoldDB" id="A0A9X1XE00"/>
<reference evidence="2" key="1">
    <citation type="submission" date="2021-09" db="EMBL/GenBank/DDBJ databases">
        <title>Genome analysis of Fictibacillus sp. KIGAM418 isolated from marine sediment.</title>
        <authorList>
            <person name="Seo M.-J."/>
            <person name="Cho E.-S."/>
            <person name="Hwang C.Y."/>
        </authorList>
    </citation>
    <scope>NUCLEOTIDE SEQUENCE</scope>
    <source>
        <strain evidence="2">KIGAM418</strain>
    </source>
</reference>
<feature type="coiled-coil region" evidence="1">
    <location>
        <begin position="21"/>
        <end position="48"/>
    </location>
</feature>
<comment type="caution">
    <text evidence="2">The sequence shown here is derived from an EMBL/GenBank/DDBJ whole genome shotgun (WGS) entry which is preliminary data.</text>
</comment>
<keyword evidence="3" id="KW-1185">Reference proteome</keyword>
<sequence length="137" mass="15986">MLVRDEVNPNINIQISPSELLKMLQFMKTKKEQEIERIKNKINKYVQKKNAEDAFYQSLSPFRKLFTGRSPSHHQAVEYIAHVKEPLKQIDKLKQGVFELDHSIHGLKEEPSKDEIILSRTIIGEIKMNRKSGKETT</sequence>
<name>A0A9X1XE00_9BACL</name>
<evidence type="ECO:0000313" key="3">
    <source>
        <dbReference type="Proteomes" id="UP001139011"/>
    </source>
</evidence>
<organism evidence="2 3">
    <name type="scientific">Fictibacillus marinisediminis</name>
    <dbReference type="NCBI Taxonomy" id="2878389"/>
    <lineage>
        <taxon>Bacteria</taxon>
        <taxon>Bacillati</taxon>
        <taxon>Bacillota</taxon>
        <taxon>Bacilli</taxon>
        <taxon>Bacillales</taxon>
        <taxon>Fictibacillaceae</taxon>
        <taxon>Fictibacillus</taxon>
    </lineage>
</organism>
<protein>
    <submittedName>
        <fullName evidence="2">Uncharacterized protein</fullName>
    </submittedName>
</protein>
<dbReference type="RefSeq" id="WP_248252825.1">
    <property type="nucleotide sequence ID" value="NZ_JAIWJX010000002.1"/>
</dbReference>
<dbReference type="Proteomes" id="UP001139011">
    <property type="component" value="Unassembled WGS sequence"/>
</dbReference>
<gene>
    <name evidence="2" type="ORF">LCY76_11955</name>
</gene>
<accession>A0A9X1XE00</accession>
<dbReference type="EMBL" id="JAIWJX010000002">
    <property type="protein sequence ID" value="MCK6257310.1"/>
    <property type="molecule type" value="Genomic_DNA"/>
</dbReference>
<evidence type="ECO:0000256" key="1">
    <source>
        <dbReference type="SAM" id="Coils"/>
    </source>
</evidence>
<keyword evidence="1" id="KW-0175">Coiled coil</keyword>
<evidence type="ECO:0000313" key="2">
    <source>
        <dbReference type="EMBL" id="MCK6257310.1"/>
    </source>
</evidence>
<proteinExistence type="predicted"/>